<feature type="signal peptide" evidence="1">
    <location>
        <begin position="1"/>
        <end position="31"/>
    </location>
</feature>
<keyword evidence="4" id="KW-1185">Reference proteome</keyword>
<feature type="chain" id="PRO_5032788288" evidence="1">
    <location>
        <begin position="32"/>
        <end position="329"/>
    </location>
</feature>
<dbReference type="RefSeq" id="WP_160739894.1">
    <property type="nucleotide sequence ID" value="NZ_WTYQ01000004.1"/>
</dbReference>
<sequence>MTILNPARLRIFTSAAMSAALCLTTAGPVFAQISTDVTPDEIIEEAPVNVWRPIPADQLLVMKLAPDANGANRDIIIQLVPQPYSAGWVRNIRKLAHAHWWDGTSVNRVVDNWVTQWGDASEAKPLPATLETVPESDYAAMLKASDEPNAPANCTDSSPQAMCDNYAPVAQIIDGWPLASDGTTRWPVHCYASVGVGRENLPDTGSGAELYAAIGHAPRQLDRNTAVVGRVIEGIEYLSALPRGTGEMGFYAEGQNKVPIVSIRLASDLPATEQPHFEYMASDSDNFARYYASRANRKDSFYRASAGGVDVCNVKVPIRHAPPSGAGKK</sequence>
<dbReference type="AlphaFoldDB" id="A0A845ABE2"/>
<evidence type="ECO:0000256" key="1">
    <source>
        <dbReference type="SAM" id="SignalP"/>
    </source>
</evidence>
<dbReference type="EMBL" id="WTYQ01000004">
    <property type="protein sequence ID" value="MXP26689.1"/>
    <property type="molecule type" value="Genomic_DNA"/>
</dbReference>
<protein>
    <submittedName>
        <fullName evidence="3">Peptidylprolyl isomerase</fullName>
    </submittedName>
</protein>
<keyword evidence="3" id="KW-0413">Isomerase</keyword>
<evidence type="ECO:0000313" key="4">
    <source>
        <dbReference type="Proteomes" id="UP000460561"/>
    </source>
</evidence>
<dbReference type="Pfam" id="PF00160">
    <property type="entry name" value="Pro_isomerase"/>
    <property type="match status" value="1"/>
</dbReference>
<dbReference type="InterPro" id="IPR002130">
    <property type="entry name" value="Cyclophilin-type_PPIase_dom"/>
</dbReference>
<gene>
    <name evidence="3" type="ORF">GRI39_11640</name>
</gene>
<dbReference type="OrthoDB" id="9807797at2"/>
<dbReference type="Gene3D" id="2.40.100.10">
    <property type="entry name" value="Cyclophilin-like"/>
    <property type="match status" value="1"/>
</dbReference>
<comment type="caution">
    <text evidence="3">The sequence shown here is derived from an EMBL/GenBank/DDBJ whole genome shotgun (WGS) entry which is preliminary data.</text>
</comment>
<dbReference type="Proteomes" id="UP000460561">
    <property type="component" value="Unassembled WGS sequence"/>
</dbReference>
<accession>A0A845ABE2</accession>
<proteinExistence type="predicted"/>
<keyword evidence="1" id="KW-0732">Signal</keyword>
<name>A0A845ABE2_9SPHN</name>
<dbReference type="SUPFAM" id="SSF50891">
    <property type="entry name" value="Cyclophilin-like"/>
    <property type="match status" value="1"/>
</dbReference>
<dbReference type="InterPro" id="IPR029000">
    <property type="entry name" value="Cyclophilin-like_dom_sf"/>
</dbReference>
<feature type="domain" description="PPIase cyclophilin-type" evidence="2">
    <location>
        <begin position="89"/>
        <end position="248"/>
    </location>
</feature>
<dbReference type="GO" id="GO:0003755">
    <property type="term" value="F:peptidyl-prolyl cis-trans isomerase activity"/>
    <property type="evidence" value="ECO:0007669"/>
    <property type="project" value="InterPro"/>
</dbReference>
<evidence type="ECO:0000313" key="3">
    <source>
        <dbReference type="EMBL" id="MXP26689.1"/>
    </source>
</evidence>
<reference evidence="3 4" key="1">
    <citation type="submission" date="2019-12" db="EMBL/GenBank/DDBJ databases">
        <title>Genomic-based taxomic classification of the family Erythrobacteraceae.</title>
        <authorList>
            <person name="Xu L."/>
        </authorList>
    </citation>
    <scope>NUCLEOTIDE SEQUENCE [LARGE SCALE GENOMIC DNA]</scope>
    <source>
        <strain evidence="3 4">DSM 18604</strain>
    </source>
</reference>
<organism evidence="3 4">
    <name type="scientific">Altericroceibacterium indicum</name>
    <dbReference type="NCBI Taxonomy" id="374177"/>
    <lineage>
        <taxon>Bacteria</taxon>
        <taxon>Pseudomonadati</taxon>
        <taxon>Pseudomonadota</taxon>
        <taxon>Alphaproteobacteria</taxon>
        <taxon>Sphingomonadales</taxon>
        <taxon>Erythrobacteraceae</taxon>
        <taxon>Altericroceibacterium</taxon>
    </lineage>
</organism>
<evidence type="ECO:0000259" key="2">
    <source>
        <dbReference type="Pfam" id="PF00160"/>
    </source>
</evidence>